<dbReference type="EC" id="3.4.24.-" evidence="7"/>
<accession>A0A0N4Z8E8</accession>
<dbReference type="InterPro" id="IPR001506">
    <property type="entry name" value="Peptidase_M12A"/>
</dbReference>
<keyword evidence="7" id="KW-0732">Signal</keyword>
<feature type="domain" description="EGF-like" evidence="8">
    <location>
        <begin position="227"/>
        <end position="268"/>
    </location>
</feature>
<dbReference type="GO" id="GO:0008270">
    <property type="term" value="F:zinc ion binding"/>
    <property type="evidence" value="ECO:0007669"/>
    <property type="project" value="InterPro"/>
</dbReference>
<evidence type="ECO:0000256" key="7">
    <source>
        <dbReference type="RuleBase" id="RU361183"/>
    </source>
</evidence>
<evidence type="ECO:0000259" key="8">
    <source>
        <dbReference type="PROSITE" id="PS50026"/>
    </source>
</evidence>
<evidence type="ECO:0000313" key="10">
    <source>
        <dbReference type="Proteomes" id="UP000038045"/>
    </source>
</evidence>
<dbReference type="PANTHER" id="PTHR10127:SF802">
    <property type="entry name" value="ZINC METALLOPROTEINASE NAS-10"/>
    <property type="match status" value="1"/>
</dbReference>
<dbReference type="PROSITE" id="PS51864">
    <property type="entry name" value="ASTACIN"/>
    <property type="match status" value="1"/>
</dbReference>
<dbReference type="GO" id="GO:0004222">
    <property type="term" value="F:metalloendopeptidase activity"/>
    <property type="evidence" value="ECO:0007669"/>
    <property type="project" value="UniProtKB-UniRule"/>
</dbReference>
<dbReference type="WBParaSite" id="PTRK_0000355000.1">
    <property type="protein sequence ID" value="PTRK_0000355000.1"/>
    <property type="gene ID" value="PTRK_0000355000"/>
</dbReference>
<dbReference type="PROSITE" id="PS50026">
    <property type="entry name" value="EGF_3"/>
    <property type="match status" value="1"/>
</dbReference>
<dbReference type="SMART" id="SM00235">
    <property type="entry name" value="ZnMc"/>
    <property type="match status" value="1"/>
</dbReference>
<evidence type="ECO:0000256" key="1">
    <source>
        <dbReference type="ARBA" id="ARBA00022536"/>
    </source>
</evidence>
<dbReference type="SUPFAM" id="SSF55486">
    <property type="entry name" value="Metalloproteases ('zincins'), catalytic domain"/>
    <property type="match status" value="1"/>
</dbReference>
<keyword evidence="5 6" id="KW-1015">Disulfide bond</keyword>
<keyword evidence="7" id="KW-0378">Hydrolase</keyword>
<keyword evidence="4 7" id="KW-0482">Metalloprotease</keyword>
<dbReference type="Pfam" id="PF01400">
    <property type="entry name" value="Astacin"/>
    <property type="match status" value="1"/>
</dbReference>
<feature type="signal peptide" evidence="7">
    <location>
        <begin position="1"/>
        <end position="20"/>
    </location>
</feature>
<evidence type="ECO:0000313" key="11">
    <source>
        <dbReference type="WBParaSite" id="PTRK_0000355000.1"/>
    </source>
</evidence>
<comment type="caution">
    <text evidence="6">Lacks conserved residue(s) required for the propagation of feature annotation.</text>
</comment>
<dbReference type="InterPro" id="IPR000742">
    <property type="entry name" value="EGF"/>
</dbReference>
<dbReference type="Gene3D" id="3.40.390.10">
    <property type="entry name" value="Collagenase (Catalytic Domain)"/>
    <property type="match status" value="1"/>
</dbReference>
<feature type="chain" id="PRO_5005733229" description="Metalloendopeptidase" evidence="7">
    <location>
        <begin position="21"/>
        <end position="398"/>
    </location>
</feature>
<dbReference type="InterPro" id="IPR024079">
    <property type="entry name" value="MetalloPept_cat_dom_sf"/>
</dbReference>
<comment type="cofactor">
    <cofactor evidence="7">
        <name>Zn(2+)</name>
        <dbReference type="ChEBI" id="CHEBI:29105"/>
    </cofactor>
    <text evidence="7">Binds 1 zinc ion per subunit.</text>
</comment>
<evidence type="ECO:0000256" key="5">
    <source>
        <dbReference type="ARBA" id="ARBA00023157"/>
    </source>
</evidence>
<organism evidence="10 11">
    <name type="scientific">Parastrongyloides trichosuri</name>
    <name type="common">Possum-specific nematode worm</name>
    <dbReference type="NCBI Taxonomy" id="131310"/>
    <lineage>
        <taxon>Eukaryota</taxon>
        <taxon>Metazoa</taxon>
        <taxon>Ecdysozoa</taxon>
        <taxon>Nematoda</taxon>
        <taxon>Chromadorea</taxon>
        <taxon>Rhabditida</taxon>
        <taxon>Tylenchina</taxon>
        <taxon>Panagrolaimomorpha</taxon>
        <taxon>Strongyloidoidea</taxon>
        <taxon>Strongyloididae</taxon>
        <taxon>Parastrongyloides</taxon>
    </lineage>
</organism>
<dbReference type="SUPFAM" id="SSF49854">
    <property type="entry name" value="Spermadhesin, CUB domain"/>
    <property type="match status" value="1"/>
</dbReference>
<feature type="disulfide bond" evidence="6">
    <location>
        <begin position="258"/>
        <end position="267"/>
    </location>
</feature>
<evidence type="ECO:0000256" key="4">
    <source>
        <dbReference type="ARBA" id="ARBA00023049"/>
    </source>
</evidence>
<reference evidence="11" key="1">
    <citation type="submission" date="2017-02" db="UniProtKB">
        <authorList>
            <consortium name="WormBaseParasite"/>
        </authorList>
    </citation>
    <scope>IDENTIFICATION</scope>
</reference>
<evidence type="ECO:0000256" key="3">
    <source>
        <dbReference type="ARBA" id="ARBA00022833"/>
    </source>
</evidence>
<proteinExistence type="predicted"/>
<dbReference type="GO" id="GO:0006508">
    <property type="term" value="P:proteolysis"/>
    <property type="evidence" value="ECO:0007669"/>
    <property type="project" value="UniProtKB-KW"/>
</dbReference>
<keyword evidence="10" id="KW-1185">Reference proteome</keyword>
<dbReference type="STRING" id="131310.A0A0N4Z8E8"/>
<keyword evidence="1 6" id="KW-0245">EGF-like domain</keyword>
<protein>
    <recommendedName>
        <fullName evidence="7">Metalloendopeptidase</fullName>
        <ecNumber evidence="7">3.4.24.-</ecNumber>
    </recommendedName>
</protein>
<dbReference type="InterPro" id="IPR035914">
    <property type="entry name" value="Sperma_CUB_dom_sf"/>
</dbReference>
<dbReference type="Proteomes" id="UP000038045">
    <property type="component" value="Unplaced"/>
</dbReference>
<evidence type="ECO:0000259" key="9">
    <source>
        <dbReference type="PROSITE" id="PS51864"/>
    </source>
</evidence>
<dbReference type="AlphaFoldDB" id="A0A0N4Z8E8"/>
<keyword evidence="7" id="KW-0645">Protease</keyword>
<keyword evidence="3 7" id="KW-0862">Zinc</keyword>
<dbReference type="PANTHER" id="PTHR10127">
    <property type="entry name" value="DISCOIDIN, CUB, EGF, LAMININ , AND ZINC METALLOPROTEASE DOMAIN CONTAINING"/>
    <property type="match status" value="1"/>
</dbReference>
<evidence type="ECO:0000256" key="2">
    <source>
        <dbReference type="ARBA" id="ARBA00022723"/>
    </source>
</evidence>
<feature type="domain" description="Peptidase M12A" evidence="9">
    <location>
        <begin position="34"/>
        <end position="232"/>
    </location>
</feature>
<name>A0A0N4Z8E8_PARTI</name>
<dbReference type="PROSITE" id="PS00022">
    <property type="entry name" value="EGF_1"/>
    <property type="match status" value="1"/>
</dbReference>
<dbReference type="InterPro" id="IPR006026">
    <property type="entry name" value="Peptidase_Metallo"/>
</dbReference>
<keyword evidence="2 7" id="KW-0479">Metal-binding</keyword>
<evidence type="ECO:0000256" key="6">
    <source>
        <dbReference type="PROSITE-ProRule" id="PRU00076"/>
    </source>
</evidence>
<sequence>MKNKCLLQIFLLVRLCYNYSFEIEEDDGKIEKKRAIIRSDKHKWKFPIKYHFEWPINEWYLKKALGIIEKETCVTFEHENKNTTTGHRLNFVYSSYCGSRVGMISEEKPQEIYLNFNCMYDTIRIQSVVFHALGLFNEQCRNDRDTFVTIHNNNIKDGFESNFIIDNNSWSTNYNISYDYGSAMHSLSNAFSKDKKRPTITSKISPKYNMMMGQRDMVAFSDYKLVNLHYCNIINYGFYSRCINGGYEDPHDFNKCKCPHNFEGKRCNRLKKTRYRCGDQYYIAKLYQKQLFETWGAINCHYKILSRSDKIIGLKIIYVNAARGLLCHQQNSIEIKHRKDKAVMGLCLCGNHNHPFHLISEDNTVLVHFVGWGFWHKIKMYYSAVNNNETLESIRGIL</sequence>
<dbReference type="PRINTS" id="PR00480">
    <property type="entry name" value="ASTACIN"/>
</dbReference>